<proteinExistence type="predicted"/>
<keyword evidence="3" id="KW-1185">Reference proteome</keyword>
<dbReference type="PANTHER" id="PTHR43267:SF1">
    <property type="entry name" value="TRNA THREONYLCARBAMOYLADENOSINE DEHYDRATASE"/>
    <property type="match status" value="1"/>
</dbReference>
<evidence type="ECO:0000259" key="1">
    <source>
        <dbReference type="Pfam" id="PF00899"/>
    </source>
</evidence>
<dbReference type="Proteomes" id="UP000830729">
    <property type="component" value="Chromosome"/>
</dbReference>
<dbReference type="InterPro" id="IPR035985">
    <property type="entry name" value="Ubiquitin-activating_enz"/>
</dbReference>
<keyword evidence="2" id="KW-0548">Nucleotidyltransferase</keyword>
<dbReference type="GO" id="GO:0061504">
    <property type="term" value="P:cyclic threonylcarbamoyladenosine biosynthetic process"/>
    <property type="evidence" value="ECO:0007669"/>
    <property type="project" value="TreeGrafter"/>
</dbReference>
<organism evidence="2 3">
    <name type="scientific">Halorussus limi</name>
    <dbReference type="NCBI Taxonomy" id="2938695"/>
    <lineage>
        <taxon>Archaea</taxon>
        <taxon>Methanobacteriati</taxon>
        <taxon>Methanobacteriota</taxon>
        <taxon>Stenosarchaea group</taxon>
        <taxon>Halobacteria</taxon>
        <taxon>Halobacteriales</taxon>
        <taxon>Haladaptataceae</taxon>
        <taxon>Halorussus</taxon>
    </lineage>
</organism>
<protein>
    <submittedName>
        <fullName evidence="2">ThiF family adenylyltransferase</fullName>
    </submittedName>
</protein>
<dbReference type="RefSeq" id="WP_248651919.1">
    <property type="nucleotide sequence ID" value="NZ_CP096659.1"/>
</dbReference>
<evidence type="ECO:0000313" key="3">
    <source>
        <dbReference type="Proteomes" id="UP000830729"/>
    </source>
</evidence>
<dbReference type="PANTHER" id="PTHR43267">
    <property type="entry name" value="TRNA THREONYLCARBAMOYLADENOSINE DEHYDRATASE"/>
    <property type="match status" value="1"/>
</dbReference>
<gene>
    <name evidence="2" type="ORF">M0R89_07440</name>
</gene>
<dbReference type="GeneID" id="72185021"/>
<name>A0A8U0HXL5_9EURY</name>
<feature type="domain" description="THIF-type NAD/FAD binding fold" evidence="1">
    <location>
        <begin position="200"/>
        <end position="455"/>
    </location>
</feature>
<accession>A0A8U0HXL5</accession>
<dbReference type="InterPro" id="IPR045886">
    <property type="entry name" value="ThiF/MoeB/HesA"/>
</dbReference>
<dbReference type="GO" id="GO:0008641">
    <property type="term" value="F:ubiquitin-like modifier activating enzyme activity"/>
    <property type="evidence" value="ECO:0007669"/>
    <property type="project" value="InterPro"/>
</dbReference>
<reference evidence="2 3" key="1">
    <citation type="submission" date="2022-04" db="EMBL/GenBank/DDBJ databases">
        <title>Diverse halophilic archaea isolated from saline environments.</title>
        <authorList>
            <person name="Cui H.-L."/>
        </authorList>
    </citation>
    <scope>NUCLEOTIDE SEQUENCE [LARGE SCALE GENOMIC DNA]</scope>
    <source>
        <strain evidence="2 3">XZYJT49</strain>
    </source>
</reference>
<keyword evidence="2" id="KW-0808">Transferase</keyword>
<dbReference type="Gene3D" id="3.40.50.720">
    <property type="entry name" value="NAD(P)-binding Rossmann-like Domain"/>
    <property type="match status" value="1"/>
</dbReference>
<dbReference type="KEGG" id="halx:M0R89_07440"/>
<dbReference type="EMBL" id="CP096659">
    <property type="protein sequence ID" value="UPV75882.1"/>
    <property type="molecule type" value="Genomic_DNA"/>
</dbReference>
<dbReference type="GO" id="GO:0016779">
    <property type="term" value="F:nucleotidyltransferase activity"/>
    <property type="evidence" value="ECO:0007669"/>
    <property type="project" value="UniProtKB-KW"/>
</dbReference>
<dbReference type="Pfam" id="PF00899">
    <property type="entry name" value="ThiF"/>
    <property type="match status" value="1"/>
</dbReference>
<dbReference type="GO" id="GO:0061503">
    <property type="term" value="F:tRNA threonylcarbamoyladenosine dehydratase"/>
    <property type="evidence" value="ECO:0007669"/>
    <property type="project" value="TreeGrafter"/>
</dbReference>
<dbReference type="SUPFAM" id="SSF69572">
    <property type="entry name" value="Activating enzymes of the ubiquitin-like proteins"/>
    <property type="match status" value="1"/>
</dbReference>
<dbReference type="InterPro" id="IPR000594">
    <property type="entry name" value="ThiF_NAD_FAD-bd"/>
</dbReference>
<evidence type="ECO:0000313" key="2">
    <source>
        <dbReference type="EMBL" id="UPV75882.1"/>
    </source>
</evidence>
<sequence length="474" mass="52356">MIRVTILGDVWDSLRDRCNQSAPLEDGGFVLTRPVETASGVRLVVDQEVAPPNYENRWNIQEQRRLRPTTRYKSKVMGESFQTDRVPFFVHSHPDGPPGFSYADELMHEAWLRDFVESSAQGAFGSLVIHGNDVTGKLWTGIDYADDQHEVDVVNCCGSRPIRSVRNLDDAVPRDLTGDVGDGMGETSTTNEVDPLEIADRQLQLIDRLGQARLTSAKVGIVGLGGTGSATAIQCARAGIGSLLLADPDTAEISNANRLYSLTLEQAREGTAKTKVLEDHLGRTATAEVETIQDDVTTGSYDEELLDCDVIFGCTDRHTPRDYLNKLSVLYGIPYIDVGTRPTANDGLVLDLFADARHVVNGGPCLWCLDVLDPGKIREENMPKELVDREVKDGYRRDEGPEPSNVFMTTMAATMGAVQAVAYLLNQENIWDEMVVFNLWACDLQRYATDRADDCVCQKGQWSPSVHQLSLLSF</sequence>
<dbReference type="AlphaFoldDB" id="A0A8U0HXL5"/>